<evidence type="ECO:0000256" key="6">
    <source>
        <dbReference type="ARBA" id="ARBA00022989"/>
    </source>
</evidence>
<dbReference type="GO" id="GO:0016763">
    <property type="term" value="F:pentosyltransferase activity"/>
    <property type="evidence" value="ECO:0007669"/>
    <property type="project" value="TreeGrafter"/>
</dbReference>
<keyword evidence="2" id="KW-1003">Cell membrane</keyword>
<feature type="transmembrane region" description="Helical" evidence="8">
    <location>
        <begin position="295"/>
        <end position="311"/>
    </location>
</feature>
<dbReference type="GO" id="GO:0009103">
    <property type="term" value="P:lipopolysaccharide biosynthetic process"/>
    <property type="evidence" value="ECO:0007669"/>
    <property type="project" value="UniProtKB-ARBA"/>
</dbReference>
<feature type="transmembrane region" description="Helical" evidence="8">
    <location>
        <begin position="410"/>
        <end position="429"/>
    </location>
</feature>
<dbReference type="InterPro" id="IPR050297">
    <property type="entry name" value="LipidA_mod_glycosyltrf_83"/>
</dbReference>
<evidence type="ECO:0000256" key="4">
    <source>
        <dbReference type="ARBA" id="ARBA00022679"/>
    </source>
</evidence>
<evidence type="ECO:0000313" key="11">
    <source>
        <dbReference type="Proteomes" id="UP000321578"/>
    </source>
</evidence>
<keyword evidence="4 10" id="KW-0808">Transferase</keyword>
<keyword evidence="6 8" id="KW-1133">Transmembrane helix</keyword>
<dbReference type="EMBL" id="VORO01000013">
    <property type="protein sequence ID" value="TXD88496.1"/>
    <property type="molecule type" value="Genomic_DNA"/>
</dbReference>
<feature type="transmembrane region" description="Helical" evidence="8">
    <location>
        <begin position="317"/>
        <end position="337"/>
    </location>
</feature>
<proteinExistence type="predicted"/>
<comment type="subcellular location">
    <subcellularLocation>
        <location evidence="1">Cell membrane</location>
        <topology evidence="1">Multi-pass membrane protein</topology>
    </subcellularLocation>
</comment>
<reference evidence="10 11" key="1">
    <citation type="submission" date="2019-08" db="EMBL/GenBank/DDBJ databases">
        <title>Genomes of Subsaximicrobium wynnwilliamsii strains.</title>
        <authorList>
            <person name="Bowman J.P."/>
        </authorList>
    </citation>
    <scope>NUCLEOTIDE SEQUENCE [LARGE SCALE GENOMIC DNA]</scope>
    <source>
        <strain evidence="10 11">2-80-2</strain>
    </source>
</reference>
<keyword evidence="11" id="KW-1185">Reference proteome</keyword>
<feature type="transmembrane region" description="Helical" evidence="8">
    <location>
        <begin position="162"/>
        <end position="179"/>
    </location>
</feature>
<accession>A0A5C6ZGV1</accession>
<evidence type="ECO:0000256" key="1">
    <source>
        <dbReference type="ARBA" id="ARBA00004651"/>
    </source>
</evidence>
<feature type="transmembrane region" description="Helical" evidence="8">
    <location>
        <begin position="116"/>
        <end position="133"/>
    </location>
</feature>
<evidence type="ECO:0000259" key="9">
    <source>
        <dbReference type="Pfam" id="PF13231"/>
    </source>
</evidence>
<feature type="transmembrane region" description="Helical" evidence="8">
    <location>
        <begin position="258"/>
        <end position="283"/>
    </location>
</feature>
<name>A0A5C6ZGV1_9FLAO</name>
<dbReference type="GO" id="GO:0005886">
    <property type="term" value="C:plasma membrane"/>
    <property type="evidence" value="ECO:0007669"/>
    <property type="project" value="UniProtKB-SubCell"/>
</dbReference>
<organism evidence="10 11">
    <name type="scientific">Subsaximicrobium wynnwilliamsii</name>
    <dbReference type="NCBI Taxonomy" id="291179"/>
    <lineage>
        <taxon>Bacteria</taxon>
        <taxon>Pseudomonadati</taxon>
        <taxon>Bacteroidota</taxon>
        <taxon>Flavobacteriia</taxon>
        <taxon>Flavobacteriales</taxon>
        <taxon>Flavobacteriaceae</taxon>
        <taxon>Subsaximicrobium</taxon>
    </lineage>
</organism>
<feature type="domain" description="Glycosyltransferase RgtA/B/C/D-like" evidence="9">
    <location>
        <begin position="63"/>
        <end position="221"/>
    </location>
</feature>
<keyword evidence="7 8" id="KW-0472">Membrane</keyword>
<evidence type="ECO:0000256" key="5">
    <source>
        <dbReference type="ARBA" id="ARBA00022692"/>
    </source>
</evidence>
<comment type="caution">
    <text evidence="10">The sequence shown here is derived from an EMBL/GenBank/DDBJ whole genome shotgun (WGS) entry which is preliminary data.</text>
</comment>
<dbReference type="PANTHER" id="PTHR33908:SF3">
    <property type="entry name" value="UNDECAPRENYL PHOSPHATE-ALPHA-4-AMINO-4-DEOXY-L-ARABINOSE ARABINOSYL TRANSFERASE"/>
    <property type="match status" value="1"/>
</dbReference>
<feature type="transmembrane region" description="Helical" evidence="8">
    <location>
        <begin position="381"/>
        <end position="403"/>
    </location>
</feature>
<evidence type="ECO:0000256" key="2">
    <source>
        <dbReference type="ARBA" id="ARBA00022475"/>
    </source>
</evidence>
<evidence type="ECO:0000256" key="7">
    <source>
        <dbReference type="ARBA" id="ARBA00023136"/>
    </source>
</evidence>
<dbReference type="Pfam" id="PF13231">
    <property type="entry name" value="PMT_2"/>
    <property type="match status" value="1"/>
</dbReference>
<gene>
    <name evidence="10" type="ORF">ESY86_12175</name>
</gene>
<dbReference type="RefSeq" id="WP_147086864.1">
    <property type="nucleotide sequence ID" value="NZ_VORM01000013.1"/>
</dbReference>
<evidence type="ECO:0000313" key="10">
    <source>
        <dbReference type="EMBL" id="TXD88496.1"/>
    </source>
</evidence>
<feature type="transmembrane region" description="Helical" evidence="8">
    <location>
        <begin position="209"/>
        <end position="229"/>
    </location>
</feature>
<sequence length="542" mass="62178">MLRKLYNKPILSLSILLLLMLGLHLDVLPVSIMEARNFITAREMITDGNWLLTTMNGEARYQKPPLPSWITAIFGLIFGIKNLVAFRFPAVLFVLITGVYVFLLSKRLTQNKSQSFNTALISISSLYVIVIAFEAPSDIFTHGFMLMGIYHLFVLFKDHTHYLKRSLLAGLFIGCSILSKGPVSFYVLLLPFLLAFGFSYRYRFSKKLLLSFLGSLLLAVIIGGSWYLYVRLEDPETLLAIAETETGNWTSYNVRPFYYYWSFFTQSGIWTIPAFVSLLYPYLKTRVSNLKAYKFSLYWTIFAVILLSVIPEKKSRYLMPVLIPLALNTGFYIEYLIRQFKTMRDKRETIPVYFHFGLIAVIALAIPVVVYLFLAEDLSGLWIWYVLLSVASVSIGFVLLLQLKQKQIKTVFYLSILFFVSLLVFGLPLSEAIKSDNYKSIANLAEDMEAKQIPVYGYNSSPELLWQYGAKLLPLKDDTGFVFPKNNTLALVATNLSETDRKSLEIVYTIEKIDRYDLNLPAPETRGYNNRLQAELFLLHRK</sequence>
<feature type="transmembrane region" description="Helical" evidence="8">
    <location>
        <begin position="349"/>
        <end position="375"/>
    </location>
</feature>
<evidence type="ECO:0000256" key="3">
    <source>
        <dbReference type="ARBA" id="ARBA00022676"/>
    </source>
</evidence>
<protein>
    <submittedName>
        <fullName evidence="10">Glycosyltransferase</fullName>
    </submittedName>
</protein>
<dbReference type="InterPro" id="IPR038731">
    <property type="entry name" value="RgtA/B/C-like"/>
</dbReference>
<feature type="transmembrane region" description="Helical" evidence="8">
    <location>
        <begin position="84"/>
        <end position="104"/>
    </location>
</feature>
<keyword evidence="5 8" id="KW-0812">Transmembrane</keyword>
<dbReference type="OrthoDB" id="8353433at2"/>
<keyword evidence="3" id="KW-0328">Glycosyltransferase</keyword>
<dbReference type="AlphaFoldDB" id="A0A5C6ZGV1"/>
<feature type="transmembrane region" description="Helical" evidence="8">
    <location>
        <begin position="139"/>
        <end position="155"/>
    </location>
</feature>
<evidence type="ECO:0000256" key="8">
    <source>
        <dbReference type="SAM" id="Phobius"/>
    </source>
</evidence>
<dbReference type="GO" id="GO:0010041">
    <property type="term" value="P:response to iron(III) ion"/>
    <property type="evidence" value="ECO:0007669"/>
    <property type="project" value="TreeGrafter"/>
</dbReference>
<dbReference type="PANTHER" id="PTHR33908">
    <property type="entry name" value="MANNOSYLTRANSFERASE YKCB-RELATED"/>
    <property type="match status" value="1"/>
</dbReference>
<dbReference type="Proteomes" id="UP000321578">
    <property type="component" value="Unassembled WGS sequence"/>
</dbReference>